<sequence length="388" mass="44386">MDTLDTEYELLEGKPSFLDKVGFWVARQRRAGRAPLFVGAGFAFLLLLLLLGSWKYSSSSIPKPDDRPTPEAHENSKQCIAQKVFGSSVKAESLWPVFQSDSAFAPRFAYVFYATQKEYLCNTLINFEQLRKENVAGEIALIYPSSWQDTEPEGSTGAIRRMLDKAREKYGVNLHPMEVWRTHRGDPTWSESLTKLHVFGLTDYARIIYLDSDGLALRNMDHLFLAPQAHIALPRAYWLDKDELASHIMVITPSDALLSRVKKWVDNIDKQGFDMELVNSLSASSALVLPHRGYAMLTGEFRNSNHSKYLAEDGPEAVWDPRAELSRSFYIHFSDWPLPKPWKPATKAQIEKVQPVCEPEEKEKCGNRKHWQSVYDLYHKLKDQVCID</sequence>
<organism evidence="2 3">
    <name type="scientific">Agrocybe chaxingu</name>
    <dbReference type="NCBI Taxonomy" id="84603"/>
    <lineage>
        <taxon>Eukaryota</taxon>
        <taxon>Fungi</taxon>
        <taxon>Dikarya</taxon>
        <taxon>Basidiomycota</taxon>
        <taxon>Agaricomycotina</taxon>
        <taxon>Agaricomycetes</taxon>
        <taxon>Agaricomycetidae</taxon>
        <taxon>Agaricales</taxon>
        <taxon>Agaricineae</taxon>
        <taxon>Strophariaceae</taxon>
        <taxon>Agrocybe</taxon>
    </lineage>
</organism>
<reference evidence="2" key="1">
    <citation type="submission" date="2022-07" db="EMBL/GenBank/DDBJ databases">
        <title>Genome Sequence of Agrocybe chaxingu.</title>
        <authorList>
            <person name="Buettner E."/>
        </authorList>
    </citation>
    <scope>NUCLEOTIDE SEQUENCE</scope>
    <source>
        <strain evidence="2">MP-N11</strain>
    </source>
</reference>
<dbReference type="InterPro" id="IPR050587">
    <property type="entry name" value="GNT1/Glycosyltrans_8"/>
</dbReference>
<name>A0A9W8MZK3_9AGAR</name>
<keyword evidence="3" id="KW-1185">Reference proteome</keyword>
<evidence type="ECO:0000256" key="1">
    <source>
        <dbReference type="SAM" id="Phobius"/>
    </source>
</evidence>
<dbReference type="AlphaFoldDB" id="A0A9W8MZK3"/>
<dbReference type="Gene3D" id="3.90.550.10">
    <property type="entry name" value="Spore Coat Polysaccharide Biosynthesis Protein SpsA, Chain A"/>
    <property type="match status" value="1"/>
</dbReference>
<comment type="caution">
    <text evidence="2">The sequence shown here is derived from an EMBL/GenBank/DDBJ whole genome shotgun (WGS) entry which is preliminary data.</text>
</comment>
<dbReference type="Proteomes" id="UP001148786">
    <property type="component" value="Unassembled WGS sequence"/>
</dbReference>
<evidence type="ECO:0000313" key="2">
    <source>
        <dbReference type="EMBL" id="KAJ3515546.1"/>
    </source>
</evidence>
<dbReference type="EMBL" id="JANKHO010000091">
    <property type="protein sequence ID" value="KAJ3515546.1"/>
    <property type="molecule type" value="Genomic_DNA"/>
</dbReference>
<dbReference type="InterPro" id="IPR029044">
    <property type="entry name" value="Nucleotide-diphossugar_trans"/>
</dbReference>
<protein>
    <submittedName>
        <fullName evidence="2">Uncharacterized protein</fullName>
    </submittedName>
</protein>
<keyword evidence="1" id="KW-0472">Membrane</keyword>
<proteinExistence type="predicted"/>
<evidence type="ECO:0000313" key="3">
    <source>
        <dbReference type="Proteomes" id="UP001148786"/>
    </source>
</evidence>
<accession>A0A9W8MZK3</accession>
<keyword evidence="1" id="KW-0812">Transmembrane</keyword>
<keyword evidence="1" id="KW-1133">Transmembrane helix</keyword>
<dbReference type="SUPFAM" id="SSF53448">
    <property type="entry name" value="Nucleotide-diphospho-sugar transferases"/>
    <property type="match status" value="1"/>
</dbReference>
<dbReference type="OrthoDB" id="3055720at2759"/>
<gene>
    <name evidence="2" type="ORF">NLJ89_g1691</name>
</gene>
<dbReference type="PANTHER" id="PTHR11183">
    <property type="entry name" value="GLYCOGENIN SUBFAMILY MEMBER"/>
    <property type="match status" value="1"/>
</dbReference>
<feature type="transmembrane region" description="Helical" evidence="1">
    <location>
        <begin position="36"/>
        <end position="54"/>
    </location>
</feature>